<dbReference type="InterPro" id="IPR002110">
    <property type="entry name" value="Ankyrin_rpt"/>
</dbReference>
<comment type="caution">
    <text evidence="1">The sequence shown here is derived from an EMBL/GenBank/DDBJ whole genome shotgun (WGS) entry which is preliminary data.</text>
</comment>
<organism evidence="1 2">
    <name type="scientific">Fusarium beomiforme</name>
    <dbReference type="NCBI Taxonomy" id="44412"/>
    <lineage>
        <taxon>Eukaryota</taxon>
        <taxon>Fungi</taxon>
        <taxon>Dikarya</taxon>
        <taxon>Ascomycota</taxon>
        <taxon>Pezizomycotina</taxon>
        <taxon>Sordariomycetes</taxon>
        <taxon>Hypocreomycetidae</taxon>
        <taxon>Hypocreales</taxon>
        <taxon>Nectriaceae</taxon>
        <taxon>Fusarium</taxon>
        <taxon>Fusarium burgessii species complex</taxon>
    </lineage>
</organism>
<dbReference type="Pfam" id="PF12796">
    <property type="entry name" value="Ank_2"/>
    <property type="match status" value="1"/>
</dbReference>
<name>A0A9P5AIG7_9HYPO</name>
<gene>
    <name evidence="1" type="ORF">FBEOM_6865</name>
</gene>
<dbReference type="Proteomes" id="UP000730481">
    <property type="component" value="Unassembled WGS sequence"/>
</dbReference>
<dbReference type="InterPro" id="IPR036770">
    <property type="entry name" value="Ankyrin_rpt-contain_sf"/>
</dbReference>
<dbReference type="SUPFAM" id="SSF48403">
    <property type="entry name" value="Ankyrin repeat"/>
    <property type="match status" value="1"/>
</dbReference>
<dbReference type="OrthoDB" id="366390at2759"/>
<dbReference type="AlphaFoldDB" id="A0A9P5AIG7"/>
<protein>
    <recommendedName>
        <fullName evidence="3">Ankyrin repeat protein</fullName>
    </recommendedName>
</protein>
<dbReference type="EMBL" id="PVQB02000292">
    <property type="protein sequence ID" value="KAF4339226.1"/>
    <property type="molecule type" value="Genomic_DNA"/>
</dbReference>
<keyword evidence="2" id="KW-1185">Reference proteome</keyword>
<proteinExistence type="predicted"/>
<dbReference type="Gene3D" id="1.25.40.20">
    <property type="entry name" value="Ankyrin repeat-containing domain"/>
    <property type="match status" value="1"/>
</dbReference>
<reference evidence="1" key="2">
    <citation type="submission" date="2020-02" db="EMBL/GenBank/DDBJ databases">
        <title>Identification and distribution of gene clusters putatively required for synthesis of sphingolipid metabolism inhibitors in phylogenetically diverse species of the filamentous fungus Fusarium.</title>
        <authorList>
            <person name="Kim H.-S."/>
            <person name="Busman M."/>
            <person name="Brown D.W."/>
            <person name="Divon H."/>
            <person name="Uhlig S."/>
            <person name="Proctor R.H."/>
        </authorList>
    </citation>
    <scope>NUCLEOTIDE SEQUENCE</scope>
    <source>
        <strain evidence="1">NRRL 25174</strain>
    </source>
</reference>
<reference evidence="1" key="1">
    <citation type="journal article" date="2017" name="Mycologia">
        <title>Fusarium algeriense, sp. nov., a novel toxigenic crown rot pathogen of durum wheat from Algeria is nested in the Fusarium burgessii species complex.</title>
        <authorList>
            <person name="Laraba I."/>
            <person name="Keddad A."/>
            <person name="Boureghda H."/>
            <person name="Abdallah N."/>
            <person name="Vaughan M.M."/>
            <person name="Proctor R.H."/>
            <person name="Busman M."/>
            <person name="O'Donnell K."/>
        </authorList>
    </citation>
    <scope>NUCLEOTIDE SEQUENCE</scope>
    <source>
        <strain evidence="1">NRRL 25174</strain>
    </source>
</reference>
<sequence>MNSTDALNHFPDDVLPPEGDFPLRKDLVTAINAWARELGYAFVVLHLAANHSRRLTALDIAVQGNFMHATEEIVALTDVIQLTTQDDQRRTTLHIAAEQAFIDIVRILLERMHTDHVWNAGIMGDTELQKAAASGYRDAVKSILGNVVDGDDL</sequence>
<accession>A0A9P5AIG7</accession>
<evidence type="ECO:0000313" key="1">
    <source>
        <dbReference type="EMBL" id="KAF4339226.1"/>
    </source>
</evidence>
<evidence type="ECO:0000313" key="2">
    <source>
        <dbReference type="Proteomes" id="UP000730481"/>
    </source>
</evidence>
<evidence type="ECO:0008006" key="3">
    <source>
        <dbReference type="Google" id="ProtNLM"/>
    </source>
</evidence>